<comment type="caution">
    <text evidence="2">The sequence shown here is derived from an EMBL/GenBank/DDBJ whole genome shotgun (WGS) entry which is preliminary data.</text>
</comment>
<dbReference type="AlphaFoldDB" id="S0PCF3"/>
<sequence>MADELQKHLDSGRYGSPKLHPDEQRAYLGTFRERCYLKMTIDQMKEKNWTTVFFDHIADYQDASCLINDQVPQNIQALYIQKLSAAHIPFRIVSYEGEITEDTAGLLVVTDHAVDEPNIEIETKYQLPEEKKQPVEKKSFWKKWF</sequence>
<dbReference type="InterPro" id="IPR029064">
    <property type="entry name" value="Ribosomal_eL30-like_sf"/>
</dbReference>
<accession>S0PCF3</accession>
<dbReference type="eggNOG" id="COG5506">
    <property type="taxonomic scope" value="Bacteria"/>
</dbReference>
<evidence type="ECO:0000313" key="2">
    <source>
        <dbReference type="EMBL" id="EOT86328.1"/>
    </source>
</evidence>
<dbReference type="OrthoDB" id="95278at2"/>
<dbReference type="PATRIC" id="fig|1140003.3.peg.1452"/>
<protein>
    <recommendedName>
        <fullName evidence="4">DUF1694 domain-containing protein</fullName>
    </recommendedName>
</protein>
<name>S0PCF3_9ENTE</name>
<evidence type="ECO:0008006" key="4">
    <source>
        <dbReference type="Google" id="ProtNLM"/>
    </source>
</evidence>
<dbReference type="Pfam" id="PF07997">
    <property type="entry name" value="DUF1694"/>
    <property type="match status" value="1"/>
</dbReference>
<proteinExistence type="predicted"/>
<evidence type="ECO:0000256" key="1">
    <source>
        <dbReference type="SAM" id="MobiDB-lite"/>
    </source>
</evidence>
<reference evidence="2 3" key="1">
    <citation type="submission" date="2013-03" db="EMBL/GenBank/DDBJ databases">
        <title>The Genome Sequence of Enterococcus sulfureus ATCC_49903 (PacBio/Illumina hybrid assembly).</title>
        <authorList>
            <consortium name="The Broad Institute Genomics Platform"/>
            <consortium name="The Broad Institute Genome Sequencing Center for Infectious Disease"/>
            <person name="Earl A."/>
            <person name="Russ C."/>
            <person name="Gilmore M."/>
            <person name="Surin D."/>
            <person name="Walker B."/>
            <person name="Young S."/>
            <person name="Zeng Q."/>
            <person name="Gargeya S."/>
            <person name="Fitzgerald M."/>
            <person name="Haas B."/>
            <person name="Abouelleil A."/>
            <person name="Allen A.W."/>
            <person name="Alvarado L."/>
            <person name="Arachchi H.M."/>
            <person name="Berlin A.M."/>
            <person name="Chapman S.B."/>
            <person name="Gainer-Dewar J."/>
            <person name="Goldberg J."/>
            <person name="Griggs A."/>
            <person name="Gujja S."/>
            <person name="Hansen M."/>
            <person name="Howarth C."/>
            <person name="Imamovic A."/>
            <person name="Ireland A."/>
            <person name="Larimer J."/>
            <person name="McCowan C."/>
            <person name="Murphy C."/>
            <person name="Pearson M."/>
            <person name="Poon T.W."/>
            <person name="Priest M."/>
            <person name="Roberts A."/>
            <person name="Saif S."/>
            <person name="Shea T."/>
            <person name="Sisk P."/>
            <person name="Sykes S."/>
            <person name="Wortman J."/>
            <person name="Nusbaum C."/>
            <person name="Birren B."/>
        </authorList>
    </citation>
    <scope>NUCLEOTIDE SEQUENCE [LARGE SCALE GENOMIC DNA]</scope>
    <source>
        <strain evidence="2 3">ATCC 49903</strain>
    </source>
</reference>
<gene>
    <name evidence="2" type="ORF">I573_01083</name>
</gene>
<dbReference type="Gene3D" id="3.30.1330.30">
    <property type="match status" value="1"/>
</dbReference>
<dbReference type="PIRSF" id="PIRSF034303">
    <property type="entry name" value="DUF1694"/>
    <property type="match status" value="1"/>
</dbReference>
<keyword evidence="3" id="KW-1185">Reference proteome</keyword>
<dbReference type="SUPFAM" id="SSF160515">
    <property type="entry name" value="YueI-like"/>
    <property type="match status" value="1"/>
</dbReference>
<dbReference type="RefSeq" id="WP_016185947.1">
    <property type="nucleotide sequence ID" value="NZ_ASWO01000003.1"/>
</dbReference>
<evidence type="ECO:0000313" key="3">
    <source>
        <dbReference type="Proteomes" id="UP000015961"/>
    </source>
</evidence>
<feature type="compositionally biased region" description="Basic and acidic residues" evidence="1">
    <location>
        <begin position="1"/>
        <end position="11"/>
    </location>
</feature>
<feature type="region of interest" description="Disordered" evidence="1">
    <location>
        <begin position="1"/>
        <end position="21"/>
    </location>
</feature>
<dbReference type="Proteomes" id="UP000015961">
    <property type="component" value="Unassembled WGS sequence"/>
</dbReference>
<organism evidence="2 3">
    <name type="scientific">Enterococcus sulfureus ATCC 49903</name>
    <dbReference type="NCBI Taxonomy" id="1140003"/>
    <lineage>
        <taxon>Bacteria</taxon>
        <taxon>Bacillati</taxon>
        <taxon>Bacillota</taxon>
        <taxon>Bacilli</taxon>
        <taxon>Lactobacillales</taxon>
        <taxon>Enterococcaceae</taxon>
        <taxon>Enterococcus</taxon>
    </lineage>
</organism>
<dbReference type="EMBL" id="ASWO01000003">
    <property type="protein sequence ID" value="EOT86328.1"/>
    <property type="molecule type" value="Genomic_DNA"/>
</dbReference>
<dbReference type="STRING" id="1140003.OMY_01506"/>
<dbReference type="InterPro" id="IPR012543">
    <property type="entry name" value="DUF1694"/>
</dbReference>